<evidence type="ECO:0000313" key="11">
    <source>
        <dbReference type="Proteomes" id="UP000829685"/>
    </source>
</evidence>
<evidence type="ECO:0000256" key="8">
    <source>
        <dbReference type="SAM" id="Phobius"/>
    </source>
</evidence>
<dbReference type="GO" id="GO:0016020">
    <property type="term" value="C:membrane"/>
    <property type="evidence" value="ECO:0007669"/>
    <property type="project" value="UniProtKB-SubCell"/>
</dbReference>
<keyword evidence="3 7" id="KW-0813">Transport</keyword>
<dbReference type="PRINTS" id="PR00171">
    <property type="entry name" value="SUGRTRNSPORT"/>
</dbReference>
<dbReference type="Gene3D" id="1.20.1250.20">
    <property type="entry name" value="MFS general substrate transporter like domains"/>
    <property type="match status" value="1"/>
</dbReference>
<feature type="domain" description="Major facilitator superfamily (MFS) profile" evidence="9">
    <location>
        <begin position="27"/>
        <end position="504"/>
    </location>
</feature>
<name>A0A9Q0AJX6_9PEZI</name>
<evidence type="ECO:0000256" key="3">
    <source>
        <dbReference type="ARBA" id="ARBA00022448"/>
    </source>
</evidence>
<evidence type="ECO:0000256" key="6">
    <source>
        <dbReference type="ARBA" id="ARBA00023136"/>
    </source>
</evidence>
<feature type="transmembrane region" description="Helical" evidence="8">
    <location>
        <begin position="22"/>
        <end position="40"/>
    </location>
</feature>
<keyword evidence="4 8" id="KW-0812">Transmembrane</keyword>
<sequence>MAGGVVVEGTTNVDRTEAPVTWKAYLVCAFAAFGGIFFGYDTGWMSGVLAMPYFITLYTGMEYDYTHDNGDGTFGAPIGVAVKDFHLPSSQQSLFTSMLSCGTFFGALIGGDVADFIGRRLTIIAGCLIFCVGCIMQIASTNQEALFVLGRLVAGGGVGFISAVVILYMSEIAPKKVRGAMVSGYQFCITIGILLANCVVYATQARPDTGSYRIPIGIQFLWSIILGTGLFFLPESPRYFVKKGKIAEAAKALAFVRGQPEDSDYIKDELAEIVANNEYELQVVPQTSYVGSWLACFKGSLSKGNSPIRRTLLGTGMQMMQQLTGINFIFYFGPVFFKQLGTIKNVFLISMVTTLVNVLSTPASFWLIEKLGRRALLLGGGSGMIVAQFIVGALGVTAGRAEANNPAAVQAMIAFICINISFFAVTWGPTAWVIVGEVFPLPIRSRGVGISTASNWFWNTIIGVITPYLVGDDQAALGPKVFFLWGSLCCLSVTFAYFLVPELKGLSLEQADFCMAEVTPRKSAAWKPSHTFAAEMNLVHDEKPIANATEAPIGEDRV</sequence>
<feature type="transmembrane region" description="Helical" evidence="8">
    <location>
        <begin position="482"/>
        <end position="500"/>
    </location>
</feature>
<comment type="caution">
    <text evidence="10">The sequence shown here is derived from an EMBL/GenBank/DDBJ whole genome shotgun (WGS) entry which is preliminary data.</text>
</comment>
<feature type="transmembrane region" description="Helical" evidence="8">
    <location>
        <begin position="145"/>
        <end position="168"/>
    </location>
</feature>
<dbReference type="InterPro" id="IPR036259">
    <property type="entry name" value="MFS_trans_sf"/>
</dbReference>
<dbReference type="InterPro" id="IPR003663">
    <property type="entry name" value="Sugar/inositol_transpt"/>
</dbReference>
<feature type="transmembrane region" description="Helical" evidence="8">
    <location>
        <begin position="180"/>
        <end position="202"/>
    </location>
</feature>
<keyword evidence="6 8" id="KW-0472">Membrane</keyword>
<dbReference type="PROSITE" id="PS00216">
    <property type="entry name" value="SUGAR_TRANSPORT_1"/>
    <property type="match status" value="2"/>
</dbReference>
<dbReference type="InterPro" id="IPR005828">
    <property type="entry name" value="MFS_sugar_transport-like"/>
</dbReference>
<dbReference type="SUPFAM" id="SSF103473">
    <property type="entry name" value="MFS general substrate transporter"/>
    <property type="match status" value="1"/>
</dbReference>
<reference evidence="10" key="1">
    <citation type="submission" date="2021-03" db="EMBL/GenBank/DDBJ databases">
        <title>Revisited historic fungal species revealed as producer of novel bioactive compounds through whole genome sequencing and comparative genomics.</title>
        <authorList>
            <person name="Vignolle G.A."/>
            <person name="Hochenegger N."/>
            <person name="Mach R.L."/>
            <person name="Mach-Aigner A.R."/>
            <person name="Javad Rahimi M."/>
            <person name="Salim K.A."/>
            <person name="Chan C.M."/>
            <person name="Lim L.B.L."/>
            <person name="Cai F."/>
            <person name="Druzhinina I.S."/>
            <person name="U'Ren J.M."/>
            <person name="Derntl C."/>
        </authorList>
    </citation>
    <scope>NUCLEOTIDE SEQUENCE</scope>
    <source>
        <strain evidence="10">TUCIM 5799</strain>
    </source>
</reference>
<protein>
    <recommendedName>
        <fullName evidence="9">Major facilitator superfamily (MFS) profile domain-containing protein</fullName>
    </recommendedName>
</protein>
<feature type="transmembrane region" description="Helical" evidence="8">
    <location>
        <begin position="345"/>
        <end position="368"/>
    </location>
</feature>
<keyword evidence="5 8" id="KW-1133">Transmembrane helix</keyword>
<evidence type="ECO:0000256" key="2">
    <source>
        <dbReference type="ARBA" id="ARBA00010992"/>
    </source>
</evidence>
<organism evidence="10 11">
    <name type="scientific">Neoarthrinium moseri</name>
    <dbReference type="NCBI Taxonomy" id="1658444"/>
    <lineage>
        <taxon>Eukaryota</taxon>
        <taxon>Fungi</taxon>
        <taxon>Dikarya</taxon>
        <taxon>Ascomycota</taxon>
        <taxon>Pezizomycotina</taxon>
        <taxon>Sordariomycetes</taxon>
        <taxon>Xylariomycetidae</taxon>
        <taxon>Amphisphaeriales</taxon>
        <taxon>Apiosporaceae</taxon>
        <taxon>Neoarthrinium</taxon>
    </lineage>
</organism>
<dbReference type="PANTHER" id="PTHR48022:SF61">
    <property type="entry name" value="HIGH AFFINITY GLUCOSE TRANSPORTER RGT2"/>
    <property type="match status" value="1"/>
</dbReference>
<dbReference type="NCBIfam" id="TIGR00879">
    <property type="entry name" value="SP"/>
    <property type="match status" value="1"/>
</dbReference>
<evidence type="ECO:0000256" key="7">
    <source>
        <dbReference type="RuleBase" id="RU003346"/>
    </source>
</evidence>
<evidence type="ECO:0000259" key="9">
    <source>
        <dbReference type="PROSITE" id="PS50850"/>
    </source>
</evidence>
<dbReference type="Pfam" id="PF00083">
    <property type="entry name" value="Sugar_tr"/>
    <property type="match status" value="1"/>
</dbReference>
<feature type="transmembrane region" description="Helical" evidence="8">
    <location>
        <begin position="408"/>
        <end position="435"/>
    </location>
</feature>
<feature type="transmembrane region" description="Helical" evidence="8">
    <location>
        <begin position="447"/>
        <end position="470"/>
    </location>
</feature>
<feature type="transmembrane region" description="Helical" evidence="8">
    <location>
        <begin position="121"/>
        <end position="139"/>
    </location>
</feature>
<accession>A0A9Q0AJX6</accession>
<comment type="similarity">
    <text evidence="2 7">Belongs to the major facilitator superfamily. Sugar transporter (TC 2.A.1.1) family.</text>
</comment>
<dbReference type="InterPro" id="IPR050360">
    <property type="entry name" value="MFS_Sugar_Transporters"/>
</dbReference>
<comment type="subcellular location">
    <subcellularLocation>
        <location evidence="1">Membrane</location>
        <topology evidence="1">Multi-pass membrane protein</topology>
    </subcellularLocation>
</comment>
<feature type="transmembrane region" description="Helical" evidence="8">
    <location>
        <begin position="94"/>
        <end position="114"/>
    </location>
</feature>
<proteinExistence type="inferred from homology"/>
<dbReference type="InterPro" id="IPR020846">
    <property type="entry name" value="MFS_dom"/>
</dbReference>
<dbReference type="PANTHER" id="PTHR48022">
    <property type="entry name" value="PLASTIDIC GLUCOSE TRANSPORTER 4"/>
    <property type="match status" value="1"/>
</dbReference>
<dbReference type="Proteomes" id="UP000829685">
    <property type="component" value="Unassembled WGS sequence"/>
</dbReference>
<dbReference type="GO" id="GO:0005351">
    <property type="term" value="F:carbohydrate:proton symporter activity"/>
    <property type="evidence" value="ECO:0007669"/>
    <property type="project" value="TreeGrafter"/>
</dbReference>
<evidence type="ECO:0000256" key="5">
    <source>
        <dbReference type="ARBA" id="ARBA00022989"/>
    </source>
</evidence>
<dbReference type="InterPro" id="IPR005829">
    <property type="entry name" value="Sugar_transporter_CS"/>
</dbReference>
<dbReference type="CDD" id="cd17356">
    <property type="entry name" value="MFS_HXT"/>
    <property type="match status" value="1"/>
</dbReference>
<feature type="transmembrane region" description="Helical" evidence="8">
    <location>
        <begin position="375"/>
        <end position="396"/>
    </location>
</feature>
<evidence type="ECO:0000256" key="4">
    <source>
        <dbReference type="ARBA" id="ARBA00022692"/>
    </source>
</evidence>
<evidence type="ECO:0000256" key="1">
    <source>
        <dbReference type="ARBA" id="ARBA00004141"/>
    </source>
</evidence>
<gene>
    <name evidence="10" type="ORF">JX265_012119</name>
</gene>
<dbReference type="PROSITE" id="PS50850">
    <property type="entry name" value="MFS"/>
    <property type="match status" value="1"/>
</dbReference>
<dbReference type="AlphaFoldDB" id="A0A9Q0AJX6"/>
<dbReference type="FunFam" id="1.20.1250.20:FF:000180">
    <property type="entry name" value="MFS monosaccharide transporter"/>
    <property type="match status" value="1"/>
</dbReference>
<dbReference type="EMBL" id="JAFIMR010000049">
    <property type="protein sequence ID" value="KAI1855856.1"/>
    <property type="molecule type" value="Genomic_DNA"/>
</dbReference>
<feature type="transmembrane region" description="Helical" evidence="8">
    <location>
        <begin position="214"/>
        <end position="233"/>
    </location>
</feature>
<evidence type="ECO:0000313" key="10">
    <source>
        <dbReference type="EMBL" id="KAI1855856.1"/>
    </source>
</evidence>
<keyword evidence="11" id="KW-1185">Reference proteome</keyword>